<evidence type="ECO:0000256" key="1">
    <source>
        <dbReference type="SAM" id="MobiDB-lite"/>
    </source>
</evidence>
<protein>
    <submittedName>
        <fullName evidence="2">Uncharacterized protein</fullName>
    </submittedName>
</protein>
<accession>A0A0E9X2S6</accession>
<evidence type="ECO:0000313" key="2">
    <source>
        <dbReference type="EMBL" id="JAH96751.1"/>
    </source>
</evidence>
<reference evidence="2" key="2">
    <citation type="journal article" date="2015" name="Fish Shellfish Immunol.">
        <title>Early steps in the European eel (Anguilla anguilla)-Vibrio vulnificus interaction in the gills: Role of the RtxA13 toxin.</title>
        <authorList>
            <person name="Callol A."/>
            <person name="Pajuelo D."/>
            <person name="Ebbesson L."/>
            <person name="Teles M."/>
            <person name="MacKenzie S."/>
            <person name="Amaro C."/>
        </authorList>
    </citation>
    <scope>NUCLEOTIDE SEQUENCE</scope>
</reference>
<reference evidence="2" key="1">
    <citation type="submission" date="2014-11" db="EMBL/GenBank/DDBJ databases">
        <authorList>
            <person name="Amaro Gonzalez C."/>
        </authorList>
    </citation>
    <scope>NUCLEOTIDE SEQUENCE</scope>
</reference>
<dbReference type="EMBL" id="GBXM01011826">
    <property type="protein sequence ID" value="JAH96751.1"/>
    <property type="molecule type" value="Transcribed_RNA"/>
</dbReference>
<feature type="region of interest" description="Disordered" evidence="1">
    <location>
        <begin position="28"/>
        <end position="56"/>
    </location>
</feature>
<proteinExistence type="predicted"/>
<sequence length="87" mass="9345">MQPHWTPPLGGPSVLIWPCSFIGQFARSPTMGAAGTTPTSLPRAMHSHRVTAPPPASLSARGCGLFLQEQRRRKWCPSEMSCAPSSS</sequence>
<organism evidence="2">
    <name type="scientific">Anguilla anguilla</name>
    <name type="common">European freshwater eel</name>
    <name type="synonym">Muraena anguilla</name>
    <dbReference type="NCBI Taxonomy" id="7936"/>
    <lineage>
        <taxon>Eukaryota</taxon>
        <taxon>Metazoa</taxon>
        <taxon>Chordata</taxon>
        <taxon>Craniata</taxon>
        <taxon>Vertebrata</taxon>
        <taxon>Euteleostomi</taxon>
        <taxon>Actinopterygii</taxon>
        <taxon>Neopterygii</taxon>
        <taxon>Teleostei</taxon>
        <taxon>Anguilliformes</taxon>
        <taxon>Anguillidae</taxon>
        <taxon>Anguilla</taxon>
    </lineage>
</organism>
<name>A0A0E9X2S6_ANGAN</name>
<dbReference type="AlphaFoldDB" id="A0A0E9X2S6"/>